<keyword evidence="5" id="KW-1185">Reference proteome</keyword>
<dbReference type="Pfam" id="PF07228">
    <property type="entry name" value="SpoIIE"/>
    <property type="match status" value="1"/>
</dbReference>
<dbReference type="Proteomes" id="UP000199202">
    <property type="component" value="Unassembled WGS sequence"/>
</dbReference>
<dbReference type="InterPro" id="IPR052016">
    <property type="entry name" value="Bact_Sigma-Reg"/>
</dbReference>
<sequence length="285" mass="31307">MEPVTDTAAQHRIRRLEDELAKLKDELANTNQGVLALVVELEERDEQLRRAHRAIFRELEDALRPPVPQVEQVELAVYYSPAEDDAPTGGDLYDVVVMPSGDLHLVVVDAVGHGVASTRAALNIIHAIRVLALAGLPLEHLIERAAAILQPVYRDLMGTVLVARLDRRTGTLRVVTGGHPPPLIVEPGEPPAYLEVWGRGVGYPAPGSDGVAERLLAPGTLVLFYTDGLVEARRDLNAGLDELVELTGRHRALPVRDLTDTLVRVMHRQVLHSDDTLLLAMRWTP</sequence>
<evidence type="ECO:0000313" key="5">
    <source>
        <dbReference type="Proteomes" id="UP000199202"/>
    </source>
</evidence>
<dbReference type="Gene3D" id="3.60.40.10">
    <property type="entry name" value="PPM-type phosphatase domain"/>
    <property type="match status" value="1"/>
</dbReference>
<dbReference type="PANTHER" id="PTHR43156:SF2">
    <property type="entry name" value="STAGE II SPORULATION PROTEIN E"/>
    <property type="match status" value="1"/>
</dbReference>
<accession>A0A1G9F6G3</accession>
<dbReference type="AlphaFoldDB" id="A0A1G9F6G3"/>
<proteinExistence type="predicted"/>
<keyword evidence="2" id="KW-0175">Coiled coil</keyword>
<reference evidence="4 5" key="1">
    <citation type="submission" date="2016-10" db="EMBL/GenBank/DDBJ databases">
        <authorList>
            <person name="de Groot N.N."/>
        </authorList>
    </citation>
    <scope>NUCLEOTIDE SEQUENCE [LARGE SCALE GENOMIC DNA]</scope>
    <source>
        <strain evidence="4 5">CGMCC 4.6533</strain>
    </source>
</reference>
<evidence type="ECO:0000313" key="4">
    <source>
        <dbReference type="EMBL" id="SDK83763.1"/>
    </source>
</evidence>
<evidence type="ECO:0000256" key="1">
    <source>
        <dbReference type="ARBA" id="ARBA00022801"/>
    </source>
</evidence>
<dbReference type="OrthoDB" id="7943561at2"/>
<dbReference type="GO" id="GO:0016791">
    <property type="term" value="F:phosphatase activity"/>
    <property type="evidence" value="ECO:0007669"/>
    <property type="project" value="TreeGrafter"/>
</dbReference>
<dbReference type="EMBL" id="FNDJ01000019">
    <property type="protein sequence ID" value="SDK83763.1"/>
    <property type="molecule type" value="Genomic_DNA"/>
</dbReference>
<dbReference type="STRING" id="633440.SAMN05421869_119116"/>
<dbReference type="InterPro" id="IPR001932">
    <property type="entry name" value="PPM-type_phosphatase-like_dom"/>
</dbReference>
<dbReference type="InterPro" id="IPR036457">
    <property type="entry name" value="PPM-type-like_dom_sf"/>
</dbReference>
<name>A0A1G9F6G3_9ACTN</name>
<dbReference type="PANTHER" id="PTHR43156">
    <property type="entry name" value="STAGE II SPORULATION PROTEIN E-RELATED"/>
    <property type="match status" value="1"/>
</dbReference>
<evidence type="ECO:0000259" key="3">
    <source>
        <dbReference type="SMART" id="SM00331"/>
    </source>
</evidence>
<evidence type="ECO:0000256" key="2">
    <source>
        <dbReference type="SAM" id="Coils"/>
    </source>
</evidence>
<feature type="domain" description="PPM-type phosphatase" evidence="3">
    <location>
        <begin position="73"/>
        <end position="282"/>
    </location>
</feature>
<dbReference type="RefSeq" id="WP_090941811.1">
    <property type="nucleotide sequence ID" value="NZ_FNDJ01000019.1"/>
</dbReference>
<protein>
    <submittedName>
        <fullName evidence="4">Serine phosphatase RsbU, regulator of sigma subunit</fullName>
    </submittedName>
</protein>
<keyword evidence="1" id="KW-0378">Hydrolase</keyword>
<dbReference type="SUPFAM" id="SSF81606">
    <property type="entry name" value="PP2C-like"/>
    <property type="match status" value="1"/>
</dbReference>
<dbReference type="SMART" id="SM00331">
    <property type="entry name" value="PP2C_SIG"/>
    <property type="match status" value="1"/>
</dbReference>
<organism evidence="4 5">
    <name type="scientific">Nonomuraea jiangxiensis</name>
    <dbReference type="NCBI Taxonomy" id="633440"/>
    <lineage>
        <taxon>Bacteria</taxon>
        <taxon>Bacillati</taxon>
        <taxon>Actinomycetota</taxon>
        <taxon>Actinomycetes</taxon>
        <taxon>Streptosporangiales</taxon>
        <taxon>Streptosporangiaceae</taxon>
        <taxon>Nonomuraea</taxon>
    </lineage>
</organism>
<gene>
    <name evidence="4" type="ORF">SAMN05421869_119116</name>
</gene>
<feature type="coiled-coil region" evidence="2">
    <location>
        <begin position="6"/>
        <end position="33"/>
    </location>
</feature>